<comment type="caution">
    <text evidence="11">The sequence shown here is derived from an EMBL/GenBank/DDBJ whole genome shotgun (WGS) entry which is preliminary data.</text>
</comment>
<evidence type="ECO:0000256" key="4">
    <source>
        <dbReference type="ARBA" id="ARBA00022679"/>
    </source>
</evidence>
<dbReference type="PANTHER" id="PTHR42755">
    <property type="entry name" value="3-DEOXY-MANNO-OCTULOSONATE CYTIDYLYLTRANSFERASE"/>
    <property type="match status" value="1"/>
</dbReference>
<dbReference type="Pfam" id="PF04413">
    <property type="entry name" value="Glycos_transf_N"/>
    <property type="match status" value="1"/>
</dbReference>
<evidence type="ECO:0000256" key="2">
    <source>
        <dbReference type="ARBA" id="ARBA00012621"/>
    </source>
</evidence>
<dbReference type="EMBL" id="DSUH01000125">
    <property type="protein sequence ID" value="HGU32292.1"/>
    <property type="molecule type" value="Genomic_DNA"/>
</dbReference>
<keyword evidence="9" id="KW-0448">Lipopolysaccharide biosynthesis</keyword>
<feature type="transmembrane region" description="Helical" evidence="9">
    <location>
        <begin position="61"/>
        <end position="84"/>
    </location>
</feature>
<organism evidence="11">
    <name type="scientific">Desulfatirhabdium butyrativorans</name>
    <dbReference type="NCBI Taxonomy" id="340467"/>
    <lineage>
        <taxon>Bacteria</taxon>
        <taxon>Pseudomonadati</taxon>
        <taxon>Thermodesulfobacteriota</taxon>
        <taxon>Desulfobacteria</taxon>
        <taxon>Desulfobacterales</taxon>
        <taxon>Desulfatirhabdiaceae</taxon>
        <taxon>Desulfatirhabdium</taxon>
    </lineage>
</organism>
<feature type="active site" description="Proton acceptor" evidence="7">
    <location>
        <position position="123"/>
    </location>
</feature>
<keyword evidence="4 9" id="KW-0808">Transferase</keyword>
<gene>
    <name evidence="11" type="ORF">ENS29_05490</name>
</gene>
<keyword evidence="9" id="KW-1133">Transmembrane helix</keyword>
<evidence type="ECO:0000259" key="10">
    <source>
        <dbReference type="Pfam" id="PF04413"/>
    </source>
</evidence>
<keyword evidence="9" id="KW-0472">Membrane</keyword>
<dbReference type="InterPro" id="IPR039901">
    <property type="entry name" value="Kdotransferase"/>
</dbReference>
<evidence type="ECO:0000256" key="8">
    <source>
        <dbReference type="PIRSR" id="PIRSR639901-2"/>
    </source>
</evidence>
<evidence type="ECO:0000256" key="7">
    <source>
        <dbReference type="PIRSR" id="PIRSR639901-1"/>
    </source>
</evidence>
<feature type="domain" description="3-deoxy-D-manno-octulosonic-acid transferase N-terminal" evidence="10">
    <location>
        <begin position="109"/>
        <end position="275"/>
    </location>
</feature>
<dbReference type="Gene3D" id="3.40.50.11720">
    <property type="entry name" value="3-Deoxy-D-manno-octulosonic-acid transferase, N-terminal domain"/>
    <property type="match status" value="1"/>
</dbReference>
<dbReference type="Gene3D" id="3.40.50.2000">
    <property type="entry name" value="Glycogen Phosphorylase B"/>
    <property type="match status" value="1"/>
</dbReference>
<dbReference type="SUPFAM" id="SSF53756">
    <property type="entry name" value="UDP-Glycosyltransferase/glycogen phosphorylase"/>
    <property type="match status" value="1"/>
</dbReference>
<comment type="similarity">
    <text evidence="9">Belongs to the glycosyltransferase group 1 family.</text>
</comment>
<dbReference type="PANTHER" id="PTHR42755:SF1">
    <property type="entry name" value="3-DEOXY-D-MANNO-OCTULOSONIC ACID TRANSFERASE, MITOCHONDRIAL-RELATED"/>
    <property type="match status" value="1"/>
</dbReference>
<dbReference type="UniPathway" id="UPA00958"/>
<dbReference type="InterPro" id="IPR007507">
    <property type="entry name" value="Glycos_transf_N"/>
</dbReference>
<proteinExistence type="inferred from homology"/>
<keyword evidence="9" id="KW-1003">Cell membrane</keyword>
<sequence length="506" mass="56858">MDSVFEGACFEAHGLDVHLAFGWRDSYQRQGILRYYTLPKPSPITCHASRGAWRRSMLMPIYNFLLTVAALVGSPFWAIGVLCSEKRRKTFWYRVGVRFPQHLDRTLFQNTRSIWVHALSVGEVMSALPLARHLKQRHPQVPIVFTASTLTGFELAEKELASDIDGVLYFPYDHPWCIRRVFSFLRPAVVCIVETDIWPNFLWFAAKRRLPVIWANARVSEHSLKGYLRFPRVFRWLFSRFTWICPQTATDRDRLLQVGVSSTSLKVLGNFKFDQLAPPPDERFNKFGRILVPGAEKKLFIAGSTHEGEEDIVVAAYWKARERIPGLRLILAPRHPKRAKSLLEGIRHQGLRAEPLSRLLQSGIDPPDVIVVDGIGALRGLYALSDIAFVGGSLVNEGGHNPLEPATFKLPVLFGPDMRDFAEIADLLLQSEAAIVVHHVDDLADAVIALLENPAKAKRMGQAGHDVLLTHRGAIQKTADLITQCLPAPLPQIKPSEHEKSHPPAG</sequence>
<dbReference type="GO" id="GO:0009244">
    <property type="term" value="P:lipopolysaccharide core region biosynthetic process"/>
    <property type="evidence" value="ECO:0007669"/>
    <property type="project" value="UniProtKB-UniRule"/>
</dbReference>
<feature type="site" description="Transition state stabilizer" evidence="8">
    <location>
        <position position="272"/>
    </location>
</feature>
<evidence type="ECO:0000313" key="11">
    <source>
        <dbReference type="EMBL" id="HGU32292.1"/>
    </source>
</evidence>
<reference evidence="11" key="1">
    <citation type="journal article" date="2020" name="mSystems">
        <title>Genome- and Community-Level Interaction Insights into Carbon Utilization and Element Cycling Functions of Hydrothermarchaeota in Hydrothermal Sediment.</title>
        <authorList>
            <person name="Zhou Z."/>
            <person name="Liu Y."/>
            <person name="Xu W."/>
            <person name="Pan J."/>
            <person name="Luo Z.H."/>
            <person name="Li M."/>
        </authorList>
    </citation>
    <scope>NUCLEOTIDE SEQUENCE [LARGE SCALE GENOMIC DNA]</scope>
    <source>
        <strain evidence="11">SpSt-477</strain>
    </source>
</reference>
<dbReference type="InterPro" id="IPR038107">
    <property type="entry name" value="Glycos_transf_N_sf"/>
</dbReference>
<name>A0A7C4RR50_9BACT</name>
<comment type="subcellular location">
    <subcellularLocation>
        <location evidence="9">Cell membrane</location>
    </subcellularLocation>
</comment>
<feature type="site" description="Transition state stabilizer" evidence="8">
    <location>
        <position position="194"/>
    </location>
</feature>
<dbReference type="GO" id="GO:0009245">
    <property type="term" value="P:lipid A biosynthetic process"/>
    <property type="evidence" value="ECO:0007669"/>
    <property type="project" value="TreeGrafter"/>
</dbReference>
<dbReference type="GO" id="GO:0043842">
    <property type="term" value="F:Kdo transferase activity"/>
    <property type="evidence" value="ECO:0007669"/>
    <property type="project" value="UniProtKB-EC"/>
</dbReference>
<accession>A0A7C4RR50</accession>
<comment type="pathway">
    <text evidence="1 9">Bacterial outer membrane biogenesis; LPS core biosynthesis.</text>
</comment>
<comment type="function">
    <text evidence="9">Involved in lipopolysaccharide (LPS) biosynthesis. Catalyzes the transfer of 3-deoxy-D-manno-octulosonate (Kdo) residue(s) from CMP-Kdo to lipid IV(A), the tetraacyldisaccharide-1,4'-bisphosphate precursor of lipid A.</text>
</comment>
<evidence type="ECO:0000256" key="5">
    <source>
        <dbReference type="ARBA" id="ARBA00031445"/>
    </source>
</evidence>
<evidence type="ECO:0000256" key="9">
    <source>
        <dbReference type="RuleBase" id="RU365103"/>
    </source>
</evidence>
<evidence type="ECO:0000256" key="6">
    <source>
        <dbReference type="ARBA" id="ARBA00049183"/>
    </source>
</evidence>
<dbReference type="AlphaFoldDB" id="A0A7C4RR50"/>
<keyword evidence="9" id="KW-0812">Transmembrane</keyword>
<evidence type="ECO:0000256" key="1">
    <source>
        <dbReference type="ARBA" id="ARBA00004713"/>
    </source>
</evidence>
<dbReference type="GO" id="GO:0005886">
    <property type="term" value="C:plasma membrane"/>
    <property type="evidence" value="ECO:0007669"/>
    <property type="project" value="UniProtKB-SubCell"/>
</dbReference>
<comment type="catalytic activity">
    <reaction evidence="6 9">
        <text>lipid IVA (E. coli) + CMP-3-deoxy-beta-D-manno-octulosonate = alpha-Kdo-(2-&gt;6)-lipid IVA (E. coli) + CMP + H(+)</text>
        <dbReference type="Rhea" id="RHEA:28066"/>
        <dbReference type="ChEBI" id="CHEBI:15378"/>
        <dbReference type="ChEBI" id="CHEBI:58603"/>
        <dbReference type="ChEBI" id="CHEBI:60364"/>
        <dbReference type="ChEBI" id="CHEBI:60377"/>
        <dbReference type="ChEBI" id="CHEBI:85987"/>
        <dbReference type="EC" id="2.4.99.12"/>
    </reaction>
</comment>
<dbReference type="EC" id="2.4.99.12" evidence="2 9"/>
<evidence type="ECO:0000256" key="3">
    <source>
        <dbReference type="ARBA" id="ARBA00019077"/>
    </source>
</evidence>
<protein>
    <recommendedName>
        <fullName evidence="3 9">3-deoxy-D-manno-octulosonic acid transferase</fullName>
        <shortName evidence="9">Kdo transferase</shortName>
        <ecNumber evidence="2 9">2.4.99.12</ecNumber>
    </recommendedName>
    <alternativeName>
        <fullName evidence="5 9">Lipid IV(A) 3-deoxy-D-manno-octulosonic acid transferase</fullName>
    </alternativeName>
</protein>